<dbReference type="AlphaFoldDB" id="A0A418SP47"/>
<evidence type="ECO:0000259" key="3">
    <source>
        <dbReference type="Pfam" id="PF06904"/>
    </source>
</evidence>
<keyword evidence="5" id="KW-1185">Reference proteome</keyword>
<evidence type="ECO:0000313" key="4">
    <source>
        <dbReference type="EMBL" id="RJE82736.1"/>
    </source>
</evidence>
<dbReference type="Pfam" id="PF06904">
    <property type="entry name" value="Extensin-like_C"/>
    <property type="match status" value="1"/>
</dbReference>
<evidence type="ECO:0000256" key="1">
    <source>
        <dbReference type="SAM" id="MobiDB-lite"/>
    </source>
</evidence>
<dbReference type="RefSeq" id="WP_119751420.1">
    <property type="nucleotide sequence ID" value="NZ_QZCG01000014.1"/>
</dbReference>
<dbReference type="OrthoDB" id="9809788at2"/>
<feature type="signal peptide" evidence="2">
    <location>
        <begin position="1"/>
        <end position="22"/>
    </location>
</feature>
<sequence>MIPLRQLCGTAVALMLAGAVHAQEPAPKPAEDQGAYNRGTRPPDKPVETPDDPSATRPSATEPSATGLTDGIWPRGTDISQDENGQEDGTGSQKDRVEKKKNGGTKTARERPRESDQEYAACRLALSHLGTVYEERPEITEKDNPDCGIAKPLHVTEILPGLELEGGAIMRCDTARALGFWAQEFLRPASVSLPGSPRLTALQLGTHYDCRARNGTGENQPKLSEHALGNAIDIAGFVFDQGPPVPVEPREDSGDLYEAFQRAARATACLYFSTVLGPGSNAAHDDHLHLDVISRKNGWRLCQ</sequence>
<name>A0A418SP47_9RHOB</name>
<gene>
    <name evidence="4" type="ORF">D3P04_18860</name>
</gene>
<dbReference type="EMBL" id="QZCG01000014">
    <property type="protein sequence ID" value="RJE82736.1"/>
    <property type="molecule type" value="Genomic_DNA"/>
</dbReference>
<accession>A0A418SP47</accession>
<organism evidence="4 5">
    <name type="scientific">Paracoccus onubensis</name>
    <dbReference type="NCBI Taxonomy" id="1675788"/>
    <lineage>
        <taxon>Bacteria</taxon>
        <taxon>Pseudomonadati</taxon>
        <taxon>Pseudomonadota</taxon>
        <taxon>Alphaproteobacteria</taxon>
        <taxon>Rhodobacterales</taxon>
        <taxon>Paracoccaceae</taxon>
        <taxon>Paracoccus</taxon>
    </lineage>
</organism>
<feature type="domain" description="Extensin-like C-terminal" evidence="3">
    <location>
        <begin position="121"/>
        <end position="303"/>
    </location>
</feature>
<dbReference type="Proteomes" id="UP000284202">
    <property type="component" value="Unassembled WGS sequence"/>
</dbReference>
<evidence type="ECO:0000313" key="5">
    <source>
        <dbReference type="Proteomes" id="UP000284202"/>
    </source>
</evidence>
<keyword evidence="2" id="KW-0732">Signal</keyword>
<dbReference type="InterPro" id="IPR009683">
    <property type="entry name" value="Extensin-like_C"/>
</dbReference>
<feature type="region of interest" description="Disordered" evidence="1">
    <location>
        <begin position="23"/>
        <end position="118"/>
    </location>
</feature>
<evidence type="ECO:0000256" key="2">
    <source>
        <dbReference type="SAM" id="SignalP"/>
    </source>
</evidence>
<reference evidence="5" key="1">
    <citation type="submission" date="2018-09" db="EMBL/GenBank/DDBJ databases">
        <title>Acidovorax cavernicola nov. sp. isolated from Gruta de las Maravillas (Aracena, Spain).</title>
        <authorList>
            <person name="Jurado V."/>
            <person name="Gutierrez-Patricio S."/>
            <person name="Gonzalez-Pimentel J.L."/>
            <person name="Miller A.Z."/>
            <person name="Laiz L."/>
            <person name="Saiz-Jimenez C."/>
        </authorList>
    </citation>
    <scope>NUCLEOTIDE SEQUENCE [LARGE SCALE GENOMIC DNA]</scope>
    <source>
        <strain evidence="5">1011MAR3C25</strain>
    </source>
</reference>
<protein>
    <submittedName>
        <fullName evidence="4">Extensin</fullName>
    </submittedName>
</protein>
<feature type="chain" id="PRO_5019449057" evidence="2">
    <location>
        <begin position="23"/>
        <end position="303"/>
    </location>
</feature>
<feature type="compositionally biased region" description="Basic and acidic residues" evidence="1">
    <location>
        <begin position="93"/>
        <end position="116"/>
    </location>
</feature>
<comment type="caution">
    <text evidence="4">The sequence shown here is derived from an EMBL/GenBank/DDBJ whole genome shotgun (WGS) entry which is preliminary data.</text>
</comment>
<feature type="compositionally biased region" description="Polar residues" evidence="1">
    <location>
        <begin position="56"/>
        <end position="67"/>
    </location>
</feature>
<proteinExistence type="predicted"/>